<gene>
    <name evidence="1" type="ORF">O6H91_21G064000</name>
</gene>
<organism evidence="1 2">
    <name type="scientific">Diphasiastrum complanatum</name>
    <name type="common">Issler's clubmoss</name>
    <name type="synonym">Lycopodium complanatum</name>
    <dbReference type="NCBI Taxonomy" id="34168"/>
    <lineage>
        <taxon>Eukaryota</taxon>
        <taxon>Viridiplantae</taxon>
        <taxon>Streptophyta</taxon>
        <taxon>Embryophyta</taxon>
        <taxon>Tracheophyta</taxon>
        <taxon>Lycopodiopsida</taxon>
        <taxon>Lycopodiales</taxon>
        <taxon>Lycopodiaceae</taxon>
        <taxon>Lycopodioideae</taxon>
        <taxon>Diphasiastrum</taxon>
    </lineage>
</organism>
<protein>
    <submittedName>
        <fullName evidence="1">Uncharacterized protein</fullName>
    </submittedName>
</protein>
<dbReference type="Proteomes" id="UP001162992">
    <property type="component" value="Chromosome 21"/>
</dbReference>
<dbReference type="EMBL" id="CM055112">
    <property type="protein sequence ID" value="KAJ7518323.1"/>
    <property type="molecule type" value="Genomic_DNA"/>
</dbReference>
<accession>A0ACC2AL60</accession>
<evidence type="ECO:0000313" key="1">
    <source>
        <dbReference type="EMBL" id="KAJ7518323.1"/>
    </source>
</evidence>
<proteinExistence type="predicted"/>
<evidence type="ECO:0000313" key="2">
    <source>
        <dbReference type="Proteomes" id="UP001162992"/>
    </source>
</evidence>
<name>A0ACC2AL60_DIPCM</name>
<reference evidence="2" key="1">
    <citation type="journal article" date="2024" name="Proc. Natl. Acad. Sci. U.S.A.">
        <title>Extraordinary preservation of gene collinearity over three hundred million years revealed in homosporous lycophytes.</title>
        <authorList>
            <person name="Li C."/>
            <person name="Wickell D."/>
            <person name="Kuo L.Y."/>
            <person name="Chen X."/>
            <person name="Nie B."/>
            <person name="Liao X."/>
            <person name="Peng D."/>
            <person name="Ji J."/>
            <person name="Jenkins J."/>
            <person name="Williams M."/>
            <person name="Shu S."/>
            <person name="Plott C."/>
            <person name="Barry K."/>
            <person name="Rajasekar S."/>
            <person name="Grimwood J."/>
            <person name="Han X."/>
            <person name="Sun S."/>
            <person name="Hou Z."/>
            <person name="He W."/>
            <person name="Dai G."/>
            <person name="Sun C."/>
            <person name="Schmutz J."/>
            <person name="Leebens-Mack J.H."/>
            <person name="Li F.W."/>
            <person name="Wang L."/>
        </authorList>
    </citation>
    <scope>NUCLEOTIDE SEQUENCE [LARGE SCALE GENOMIC DNA]</scope>
    <source>
        <strain evidence="2">cv. PW_Plant_1</strain>
    </source>
</reference>
<comment type="caution">
    <text evidence="1">The sequence shown here is derived from an EMBL/GenBank/DDBJ whole genome shotgun (WGS) entry which is preliminary data.</text>
</comment>
<sequence>MGRHSCCQKQKLKKGLWSPEEDEKLVKYINKYGHGCWSAVPKQAGLERCGKSCRLRWINYLRPDLKRGVFSPAEEELIIQLHSVLGNRWSQIASQLAGRTDNEIKNYWNTCIKKKLKQMGIDPITHRPTDGLQGVQVLETKDSFMSHPTILQGPEIMSSITMDFCINPKQQEQGKSYPCILEDLLFPSTRSVQPISDSRVVNTLTNGSSLASPSLQAICPTKERYIRKFLSLGQEQQVVQTIQASSREVFIQHPKVLLSNRQEKSETTFTMSTSAVSLDPYPGFIQGPPLLPQLPQLGISKVTQPQTFSTADPRIKRESDLGNLNLNDVGQSRDVYHADSSDLSAITANLVAENQTSSSVTICSQMQEYQDRAARASLDTNSTSTSGVHCFERNDRRISTSCLSTSSTGDNSGAMDEVLLQVSLLSDYSKRADASENISYDGSFVTSPNSNNQSTKWCELMPLSHAMREFENKQEDFEPNDADEPMFWQMSATADPYDKTGVIDHISPELQSIAAVIDQI</sequence>
<keyword evidence="2" id="KW-1185">Reference proteome</keyword>